<feature type="domain" description="PilX/PilW C-terminal" evidence="2">
    <location>
        <begin position="113"/>
        <end position="212"/>
    </location>
</feature>
<dbReference type="InterPro" id="IPR025746">
    <property type="entry name" value="PilX_N_dom"/>
</dbReference>
<evidence type="ECO:0000313" key="4">
    <source>
        <dbReference type="EMBL" id="GAA4330301.1"/>
    </source>
</evidence>
<dbReference type="InterPro" id="IPR025205">
    <property type="entry name" value="PilX/PilW_C"/>
</dbReference>
<sequence>MKMRRSTCFRSASSARRQGGFSLIVVLLILIVVSILGVGGAQIALQGEHSARNDRDMQLAWQAAEAALQDAEFDIHGPGTNNRSALLGSLRDTSSFIADCGTHDTSAAVSSLGLCALVATGTPAWLKVNFIVTNAQARTVKFGTFTGRNFAASDTGSTNGIEPFQAPRYVIEPIPDPGNRDLSSTGSYVYRVTAMGFGPRQDIQAVTQIIYRN</sequence>
<dbReference type="EMBL" id="BAABGJ010000002">
    <property type="protein sequence ID" value="GAA4330301.1"/>
    <property type="molecule type" value="Genomic_DNA"/>
</dbReference>
<feature type="transmembrane region" description="Helical" evidence="1">
    <location>
        <begin position="21"/>
        <end position="45"/>
    </location>
</feature>
<dbReference type="Proteomes" id="UP001500975">
    <property type="component" value="Unassembled WGS sequence"/>
</dbReference>
<dbReference type="Pfam" id="PF13681">
    <property type="entry name" value="PilX"/>
    <property type="match status" value="1"/>
</dbReference>
<keyword evidence="1" id="KW-1133">Transmembrane helix</keyword>
<comment type="caution">
    <text evidence="4">The sequence shown here is derived from an EMBL/GenBank/DDBJ whole genome shotgun (WGS) entry which is preliminary data.</text>
</comment>
<accession>A0ABP8GVB9</accession>
<protein>
    <recommendedName>
        <fullName evidence="6">Type IV pilus assembly protein PilX</fullName>
    </recommendedName>
</protein>
<evidence type="ECO:0008006" key="6">
    <source>
        <dbReference type="Google" id="ProtNLM"/>
    </source>
</evidence>
<evidence type="ECO:0000256" key="1">
    <source>
        <dbReference type="SAM" id="Phobius"/>
    </source>
</evidence>
<keyword evidence="1" id="KW-0472">Membrane</keyword>
<evidence type="ECO:0000313" key="5">
    <source>
        <dbReference type="Proteomes" id="UP001500975"/>
    </source>
</evidence>
<keyword evidence="1" id="KW-0812">Transmembrane</keyword>
<gene>
    <name evidence="4" type="ORF">GCM10023165_03940</name>
</gene>
<feature type="domain" description="Type 4 fimbrial biogenesis protein PilX N-terminal" evidence="3">
    <location>
        <begin position="20"/>
        <end position="68"/>
    </location>
</feature>
<evidence type="ECO:0000259" key="2">
    <source>
        <dbReference type="Pfam" id="PF13681"/>
    </source>
</evidence>
<name>A0ABP8GVB9_9BURK</name>
<dbReference type="Pfam" id="PF14341">
    <property type="entry name" value="PilX_N"/>
    <property type="match status" value="1"/>
</dbReference>
<proteinExistence type="predicted"/>
<keyword evidence="5" id="KW-1185">Reference proteome</keyword>
<reference evidence="5" key="1">
    <citation type="journal article" date="2019" name="Int. J. Syst. Evol. Microbiol.">
        <title>The Global Catalogue of Microorganisms (GCM) 10K type strain sequencing project: providing services to taxonomists for standard genome sequencing and annotation.</title>
        <authorList>
            <consortium name="The Broad Institute Genomics Platform"/>
            <consortium name="The Broad Institute Genome Sequencing Center for Infectious Disease"/>
            <person name="Wu L."/>
            <person name="Ma J."/>
        </authorList>
    </citation>
    <scope>NUCLEOTIDE SEQUENCE [LARGE SCALE GENOMIC DNA]</scope>
    <source>
        <strain evidence="5">JCM 17804</strain>
    </source>
</reference>
<organism evidence="4 5">
    <name type="scientific">Variovorax defluvii</name>
    <dbReference type="NCBI Taxonomy" id="913761"/>
    <lineage>
        <taxon>Bacteria</taxon>
        <taxon>Pseudomonadati</taxon>
        <taxon>Pseudomonadota</taxon>
        <taxon>Betaproteobacteria</taxon>
        <taxon>Burkholderiales</taxon>
        <taxon>Comamonadaceae</taxon>
        <taxon>Variovorax</taxon>
    </lineage>
</organism>
<evidence type="ECO:0000259" key="3">
    <source>
        <dbReference type="Pfam" id="PF14341"/>
    </source>
</evidence>